<keyword evidence="3" id="KW-1185">Reference proteome</keyword>
<comment type="caution">
    <text evidence="1">The sequence shown here is derived from an EMBL/GenBank/DDBJ whole genome shotgun (WGS) entry which is preliminary data.</text>
</comment>
<protein>
    <submittedName>
        <fullName evidence="1">Uncharacterized protein</fullName>
    </submittedName>
</protein>
<evidence type="ECO:0000313" key="3">
    <source>
        <dbReference type="Proteomes" id="UP000266723"/>
    </source>
</evidence>
<evidence type="ECO:0000313" key="2">
    <source>
        <dbReference type="EMBL" id="KAF3531258.1"/>
    </source>
</evidence>
<reference evidence="1" key="1">
    <citation type="submission" date="2019-12" db="EMBL/GenBank/DDBJ databases">
        <title>Genome sequencing and annotation of Brassica cretica.</title>
        <authorList>
            <person name="Studholme D.J."/>
            <person name="Sarris P.F."/>
        </authorList>
    </citation>
    <scope>NUCLEOTIDE SEQUENCE</scope>
    <source>
        <strain evidence="1">PFS-102/07</strain>
        <tissue evidence="1">Leaf</tissue>
    </source>
</reference>
<reference evidence="2" key="2">
    <citation type="submission" date="2019-12" db="EMBL/GenBank/DDBJ databases">
        <authorList>
            <person name="Studholme D.J."/>
            <person name="Sarris P."/>
        </authorList>
    </citation>
    <scope>NUCLEOTIDE SEQUENCE</scope>
    <source>
        <strain evidence="2">PFS-1207/04</strain>
        <tissue evidence="2">Leaf</tissue>
    </source>
</reference>
<proteinExistence type="predicted"/>
<dbReference type="EMBL" id="QGKY02000246">
    <property type="protein sequence ID" value="KAF2587475.1"/>
    <property type="molecule type" value="Genomic_DNA"/>
</dbReference>
<reference evidence="2 3" key="3">
    <citation type="journal article" date="2020" name="BMC Genomics">
        <title>Intraspecific diversification of the crop wild relative Brassica cretica Lam. using demographic model selection.</title>
        <authorList>
            <person name="Kioukis A."/>
            <person name="Michalopoulou V.A."/>
            <person name="Briers L."/>
            <person name="Pirintsos S."/>
            <person name="Studholme D.J."/>
            <person name="Pavlidis P."/>
            <person name="Sarris P.F."/>
        </authorList>
    </citation>
    <scope>NUCLEOTIDE SEQUENCE [LARGE SCALE GENOMIC DNA]</scope>
    <source>
        <strain evidence="3">cv. PFS-1207/04</strain>
        <strain evidence="2">PFS-1207/04</strain>
    </source>
</reference>
<sequence>MNEMRKLITWEVISVRTETLVGGDAVKTEADVVRGGFASSEDAPSGQRERERERRRLWWDWNLLVTEREKRCPSWWVWIGGGFRSSLCHGEDGGDAVRRKRIVVLRGGFRSTLCHGEEEKTITKPDGVSMVEDRCGGSMWRIGDGFESLVGFVSLRDGEHKVRGEERKKGKLKKKNFAYPVDTCL</sequence>
<dbReference type="AlphaFoldDB" id="A0A8S9JZE6"/>
<dbReference type="Proteomes" id="UP000266723">
    <property type="component" value="Unassembled WGS sequence"/>
</dbReference>
<accession>A0A8S9JZE6</accession>
<gene>
    <name evidence="2" type="ORF">DY000_02038031</name>
    <name evidence="1" type="ORF">F2Q70_00034956</name>
</gene>
<name>A0A8S9JZE6_BRACR</name>
<dbReference type="EMBL" id="QGKV02001507">
    <property type="protein sequence ID" value="KAF3531258.1"/>
    <property type="molecule type" value="Genomic_DNA"/>
</dbReference>
<organism evidence="1">
    <name type="scientific">Brassica cretica</name>
    <name type="common">Mustard</name>
    <dbReference type="NCBI Taxonomy" id="69181"/>
    <lineage>
        <taxon>Eukaryota</taxon>
        <taxon>Viridiplantae</taxon>
        <taxon>Streptophyta</taxon>
        <taxon>Embryophyta</taxon>
        <taxon>Tracheophyta</taxon>
        <taxon>Spermatophyta</taxon>
        <taxon>Magnoliopsida</taxon>
        <taxon>eudicotyledons</taxon>
        <taxon>Gunneridae</taxon>
        <taxon>Pentapetalae</taxon>
        <taxon>rosids</taxon>
        <taxon>malvids</taxon>
        <taxon>Brassicales</taxon>
        <taxon>Brassicaceae</taxon>
        <taxon>Brassiceae</taxon>
        <taxon>Brassica</taxon>
    </lineage>
</organism>
<evidence type="ECO:0000313" key="1">
    <source>
        <dbReference type="EMBL" id="KAF2587475.1"/>
    </source>
</evidence>